<dbReference type="Gene3D" id="2.40.128.510">
    <property type="entry name" value="Protein of unknown function DUF4738"/>
    <property type="match status" value="1"/>
</dbReference>
<dbReference type="EMBL" id="JABKKF010000002">
    <property type="protein sequence ID" value="NPD91399.1"/>
    <property type="molecule type" value="Genomic_DNA"/>
</dbReference>
<proteinExistence type="predicted"/>
<reference evidence="2 3" key="1">
    <citation type="submission" date="2020-05" db="EMBL/GenBank/DDBJ databases">
        <title>Distinct polysaccharide utilization as determinants for interspecies competition between intestinal Prevotella spp.</title>
        <authorList>
            <person name="Galvez E.J.C."/>
            <person name="Iljazovic A."/>
            <person name="Strowig T."/>
        </authorList>
    </citation>
    <scope>NUCLEOTIDE SEQUENCE [LARGE SCALE GENOMIC DNA]</scope>
    <source>
        <strain evidence="2 3">PMUR</strain>
    </source>
</reference>
<keyword evidence="3" id="KW-1185">Reference proteome</keyword>
<gene>
    <name evidence="2" type="ORF">HPS56_03370</name>
</gene>
<feature type="signal peptide" evidence="1">
    <location>
        <begin position="1"/>
        <end position="17"/>
    </location>
</feature>
<organism evidence="2 3">
    <name type="scientific">Xylanibacter muris</name>
    <dbReference type="NCBI Taxonomy" id="2736290"/>
    <lineage>
        <taxon>Bacteria</taxon>
        <taxon>Pseudomonadati</taxon>
        <taxon>Bacteroidota</taxon>
        <taxon>Bacteroidia</taxon>
        <taxon>Bacteroidales</taxon>
        <taxon>Prevotellaceae</taxon>
        <taxon>Xylanibacter</taxon>
    </lineage>
</organism>
<dbReference type="PROSITE" id="PS51257">
    <property type="entry name" value="PROKAR_LIPOPROTEIN"/>
    <property type="match status" value="1"/>
</dbReference>
<sequence>MVKSSILLLFFCIVVMAVSGCAGKKDRDVVISENAGAKKMLQGVWLDADNDDVVLKVVGDTILYSDSTSLPTFFAVYGDTLVMESTQAHYPIVKLTNNVFCFKNRNGDVVKYVKSDNPDDSLMFAYDKHEVQIVTEVLKKDTVVMYGGERYHCYIAINPTRYKVYSSSYSSDGVEVDNVYYDNIIHLSIYKGTSQLFSRDLTKKLYSRFVPSAFLEQAVFSNMDFEKVDASGFHFNSTICIPTGASCYLLDTKVSFSGDLKAELLEY</sequence>
<keyword evidence="1" id="KW-0732">Signal</keyword>
<dbReference type="Pfam" id="PF15889">
    <property type="entry name" value="DUF4738"/>
    <property type="match status" value="1"/>
</dbReference>
<evidence type="ECO:0000256" key="1">
    <source>
        <dbReference type="SAM" id="SignalP"/>
    </source>
</evidence>
<dbReference type="InterPro" id="IPR031762">
    <property type="entry name" value="DUF4738"/>
</dbReference>
<comment type="caution">
    <text evidence="2">The sequence shown here is derived from an EMBL/GenBank/DDBJ whole genome shotgun (WGS) entry which is preliminary data.</text>
</comment>
<dbReference type="Proteomes" id="UP000714420">
    <property type="component" value="Unassembled WGS sequence"/>
</dbReference>
<evidence type="ECO:0000313" key="2">
    <source>
        <dbReference type="EMBL" id="NPD91399.1"/>
    </source>
</evidence>
<protein>
    <submittedName>
        <fullName evidence="2">DUF4738 domain-containing protein</fullName>
    </submittedName>
</protein>
<evidence type="ECO:0000313" key="3">
    <source>
        <dbReference type="Proteomes" id="UP000714420"/>
    </source>
</evidence>
<accession>A0ABX2AJQ7</accession>
<name>A0ABX2AJQ7_9BACT</name>
<feature type="chain" id="PRO_5045500565" evidence="1">
    <location>
        <begin position="18"/>
        <end position="267"/>
    </location>
</feature>
<dbReference type="RefSeq" id="WP_172273824.1">
    <property type="nucleotide sequence ID" value="NZ_CASGMU010000002.1"/>
</dbReference>